<keyword evidence="1" id="KW-0472">Membrane</keyword>
<dbReference type="SUPFAM" id="SSF53850">
    <property type="entry name" value="Periplasmic binding protein-like II"/>
    <property type="match status" value="1"/>
</dbReference>
<feature type="transmembrane region" description="Helical" evidence="1">
    <location>
        <begin position="847"/>
        <end position="868"/>
    </location>
</feature>
<name>A0A1B1BLF4_9MICO</name>
<keyword evidence="3" id="KW-1185">Reference proteome</keyword>
<dbReference type="EMBL" id="CP016282">
    <property type="protein sequence ID" value="ANP73334.1"/>
    <property type="molecule type" value="Genomic_DNA"/>
</dbReference>
<dbReference type="KEGG" id="cart:PA27867_2384"/>
<accession>A0A1B1BLF4</accession>
<dbReference type="RefSeq" id="WP_066596647.1">
    <property type="nucleotide sequence ID" value="NZ_CP016282.1"/>
</dbReference>
<gene>
    <name evidence="2" type="ORF">PA27867_2384</name>
</gene>
<evidence type="ECO:0000313" key="2">
    <source>
        <dbReference type="EMBL" id="ANP73334.1"/>
    </source>
</evidence>
<evidence type="ECO:0008006" key="4">
    <source>
        <dbReference type="Google" id="ProtNLM"/>
    </source>
</evidence>
<protein>
    <recommendedName>
        <fullName evidence="4">PBP domain-containing protein</fullName>
    </recommendedName>
</protein>
<dbReference type="PATRIC" id="fig|670052.7.peg.2450"/>
<organism evidence="2 3">
    <name type="scientific">Cryobacterium arcticum</name>
    <dbReference type="NCBI Taxonomy" id="670052"/>
    <lineage>
        <taxon>Bacteria</taxon>
        <taxon>Bacillati</taxon>
        <taxon>Actinomycetota</taxon>
        <taxon>Actinomycetes</taxon>
        <taxon>Micrococcales</taxon>
        <taxon>Microbacteriaceae</taxon>
        <taxon>Cryobacterium</taxon>
    </lineage>
</organism>
<dbReference type="AlphaFoldDB" id="A0A1B1BLF4"/>
<sequence length="876" mass="90056" precursor="true">MSRHAAPTPVRTSPWTRAGASGIIVGLLVGVSVAALTSLAPTAAVADASSAVTVRSADYELAPATAPFPDLTVTVSQTTDLVSEGILVSWTGGKKSVRPQGNVGGENFLQIAQCWGEDPKNPGHPDRTTCQYGAFPNVGRDANVQANVPPDPEKPDRAPNIATQDEQYTTAGAGFAVPPYTSIPFQPRNGALVTSVVKNAKGVLVHDTTVDVNKNEYFTEYTSNEIKWAGSDDTGAGAVKFEVQTSMQSPGLGCGEPVVKNGVTTGASCWLVVIPRPVGDSGTNEITQPGLFWDAWQHHVAVKLDFKPVGVRCDIGSAESQLGGSELIAGAISSWQPNLCAGTSGSAFVLSTGNEADVLTKAAGTTPSPLALTSYPLQTTAPDPLQYAPVGISGVTVSFAIDRRVTPVDGIDQAYKDRETQAFTSLNLTPRLVAKLLTASYISALPPGADLKHINYTDNAHQGHNARNLTRDPDFLAVNDAEWAAQDLNSASLSDMLAPSGRSDLATALWRYVMADSEAVAFLNGTPDEWGMIVNPWYSTNAGVNPTGAAFTLPRDTFPKADPVEKPATTGSNGVGPVNLVTWRPYTSDFENGAYLTLRGDGQLLGGWDSTSTPPKYLKTARSLAGDQGVIGLSTAGSAARYQNVTASLRNPAGSFVAPTSDAMLAAAAAMTPTEMQTAVLEFDPSSSAAAGASTAYPVTLPVYAALNPLQTDAKQRAKFANLIRYAATDGQKPGTELGQLPAGYASMPTSWSAQALVAATAIEQGISPQAKPAATPTPTAAAAKPAAASVAAPAAATVPASGSAAVAAAAATVAAATAATDPTATGTVAGPLIGAKTPDDPEVGPVGMAVPVGLLSGLAAAAAVPMISRLRRQRF</sequence>
<proteinExistence type="predicted"/>
<evidence type="ECO:0000256" key="1">
    <source>
        <dbReference type="SAM" id="Phobius"/>
    </source>
</evidence>
<dbReference type="STRING" id="670052.PA27867_2384"/>
<dbReference type="Gene3D" id="3.40.190.10">
    <property type="entry name" value="Periplasmic binding protein-like II"/>
    <property type="match status" value="1"/>
</dbReference>
<evidence type="ECO:0000313" key="3">
    <source>
        <dbReference type="Proteomes" id="UP000092582"/>
    </source>
</evidence>
<keyword evidence="1" id="KW-1133">Transmembrane helix</keyword>
<dbReference type="Proteomes" id="UP000092582">
    <property type="component" value="Chromosome 1"/>
</dbReference>
<reference evidence="2 3" key="1">
    <citation type="submission" date="2016-06" db="EMBL/GenBank/DDBJ databases">
        <title>Genome sequencing of Cryobacterium arcticum PAMC 27867.</title>
        <authorList>
            <person name="Lee J."/>
            <person name="Kim O.-S."/>
        </authorList>
    </citation>
    <scope>NUCLEOTIDE SEQUENCE [LARGE SCALE GENOMIC DNA]</scope>
    <source>
        <strain evidence="2 3">PAMC 27867</strain>
    </source>
</reference>
<dbReference type="OrthoDB" id="5107506at2"/>
<keyword evidence="1" id="KW-0812">Transmembrane</keyword>